<dbReference type="OrthoDB" id="9805230at2"/>
<dbReference type="PANTHER" id="PTHR13707">
    <property type="entry name" value="KETOACID-COENZYME A TRANSFERASE"/>
    <property type="match status" value="1"/>
</dbReference>
<dbReference type="Proteomes" id="UP000199652">
    <property type="component" value="Unassembled WGS sequence"/>
</dbReference>
<dbReference type="InterPro" id="IPR037171">
    <property type="entry name" value="NagB/RpiA_transferase-like"/>
</dbReference>
<reference evidence="3" key="1">
    <citation type="submission" date="2016-10" db="EMBL/GenBank/DDBJ databases">
        <authorList>
            <person name="Varghese N."/>
            <person name="Submissions S."/>
        </authorList>
    </citation>
    <scope>NUCLEOTIDE SEQUENCE [LARGE SCALE GENOMIC DNA]</scope>
    <source>
        <strain evidence="3">VPI 5359</strain>
    </source>
</reference>
<dbReference type="STRING" id="1528.SAMN04488579_12243"/>
<dbReference type="PANTHER" id="PTHR13707:SF60">
    <property type="entry name" value="ACETATE COA-TRANSFERASE SUBUNIT ALPHA"/>
    <property type="match status" value="1"/>
</dbReference>
<dbReference type="SMART" id="SM00882">
    <property type="entry name" value="CoA_trans"/>
    <property type="match status" value="1"/>
</dbReference>
<evidence type="ECO:0000313" key="2">
    <source>
        <dbReference type="EMBL" id="SDY25814.1"/>
    </source>
</evidence>
<protein>
    <submittedName>
        <fullName evidence="2">Acetate CoA/acetoacetate CoA-transferase alpha subunit</fullName>
    </submittedName>
</protein>
<dbReference type="GO" id="GO:0008410">
    <property type="term" value="F:CoA-transferase activity"/>
    <property type="evidence" value="ECO:0007669"/>
    <property type="project" value="InterPro"/>
</dbReference>
<dbReference type="EMBL" id="FNOU01000022">
    <property type="protein sequence ID" value="SDY25814.1"/>
    <property type="molecule type" value="Genomic_DNA"/>
</dbReference>
<gene>
    <name evidence="2" type="ORF">SAMN04488579_12243</name>
</gene>
<dbReference type="NCBIfam" id="TIGR02429">
    <property type="entry name" value="pcaI_scoA_fam"/>
    <property type="match status" value="1"/>
</dbReference>
<keyword evidence="3" id="KW-1185">Reference proteome</keyword>
<dbReference type="AlphaFoldDB" id="A0A1H3IG53"/>
<evidence type="ECO:0000313" key="3">
    <source>
        <dbReference type="Proteomes" id="UP000199652"/>
    </source>
</evidence>
<dbReference type="Pfam" id="PF01144">
    <property type="entry name" value="CoA_trans"/>
    <property type="match status" value="1"/>
</dbReference>
<proteinExistence type="predicted"/>
<dbReference type="Gene3D" id="3.40.1080.10">
    <property type="entry name" value="Glutaconate Coenzyme A-transferase"/>
    <property type="match status" value="1"/>
</dbReference>
<sequence length="249" mass="26955">MKNKVVTFEEALTPFKDGQTILFGDWHGELAADELIDGLLEKGITDIDAIAVSGGMQDQGLGKLIHNHQVRSLKTTHIGLNPEAGQQMFAGELDVEFIPQGTFAERIRCGGAGLGGVLTPTGVGTDVEEGKTRLVIDGKPYLLELPLHGDIALIKAWRADTAGNIQFRYVGRATNSYMALAADWVIVEVEEVVDVGELGPEDIDVPAPVIDMIYLRQSERTFCPMWQRNRAKAEAKAAAKEEAKGGTKA</sequence>
<keyword evidence="1 2" id="KW-0808">Transferase</keyword>
<name>A0A1H3IG53_EUBBA</name>
<dbReference type="RefSeq" id="WP_090246596.1">
    <property type="nucleotide sequence ID" value="NZ_FNOU01000022.1"/>
</dbReference>
<evidence type="ECO:0000256" key="1">
    <source>
        <dbReference type="ARBA" id="ARBA00022679"/>
    </source>
</evidence>
<dbReference type="InterPro" id="IPR012792">
    <property type="entry name" value="3-oxoacid_CoA-transf_A"/>
</dbReference>
<accession>A0A1H3IG53</accession>
<dbReference type="SUPFAM" id="SSF100950">
    <property type="entry name" value="NagB/RpiA/CoA transferase-like"/>
    <property type="match status" value="1"/>
</dbReference>
<organism evidence="2 3">
    <name type="scientific">Eubacterium barkeri</name>
    <name type="common">Clostridium barkeri</name>
    <dbReference type="NCBI Taxonomy" id="1528"/>
    <lineage>
        <taxon>Bacteria</taxon>
        <taxon>Bacillati</taxon>
        <taxon>Bacillota</taxon>
        <taxon>Clostridia</taxon>
        <taxon>Eubacteriales</taxon>
        <taxon>Eubacteriaceae</taxon>
        <taxon>Eubacterium</taxon>
    </lineage>
</organism>
<dbReference type="InterPro" id="IPR004165">
    <property type="entry name" value="CoA_trans_fam_I"/>
</dbReference>